<dbReference type="PRINTS" id="PR00033">
    <property type="entry name" value="HTHASNC"/>
</dbReference>
<dbReference type="SUPFAM" id="SSF54909">
    <property type="entry name" value="Dimeric alpha+beta barrel"/>
    <property type="match status" value="1"/>
</dbReference>
<evidence type="ECO:0000313" key="6">
    <source>
        <dbReference type="Proteomes" id="UP001210770"/>
    </source>
</evidence>
<dbReference type="PROSITE" id="PS50956">
    <property type="entry name" value="HTH_ASNC_2"/>
    <property type="match status" value="1"/>
</dbReference>
<dbReference type="Gene3D" id="3.30.70.920">
    <property type="match status" value="1"/>
</dbReference>
<dbReference type="GO" id="GO:0005829">
    <property type="term" value="C:cytosol"/>
    <property type="evidence" value="ECO:0007669"/>
    <property type="project" value="TreeGrafter"/>
</dbReference>
<dbReference type="PANTHER" id="PTHR30154:SF34">
    <property type="entry name" value="TRANSCRIPTIONAL REGULATOR AZLB"/>
    <property type="match status" value="1"/>
</dbReference>
<evidence type="ECO:0000259" key="4">
    <source>
        <dbReference type="PROSITE" id="PS50956"/>
    </source>
</evidence>
<gene>
    <name evidence="5" type="ORF">PL336_10415</name>
</gene>
<evidence type="ECO:0000256" key="2">
    <source>
        <dbReference type="ARBA" id="ARBA00023125"/>
    </source>
</evidence>
<dbReference type="GO" id="GO:0043565">
    <property type="term" value="F:sequence-specific DNA binding"/>
    <property type="evidence" value="ECO:0007669"/>
    <property type="project" value="InterPro"/>
</dbReference>
<dbReference type="Pfam" id="PF13404">
    <property type="entry name" value="HTH_AsnC-type"/>
    <property type="match status" value="1"/>
</dbReference>
<dbReference type="InterPro" id="IPR019888">
    <property type="entry name" value="Tscrpt_reg_AsnC-like"/>
</dbReference>
<evidence type="ECO:0000313" key="5">
    <source>
        <dbReference type="EMBL" id="WCE69215.1"/>
    </source>
</evidence>
<keyword evidence="1" id="KW-0805">Transcription regulation</keyword>
<accession>A0AAX3LL22</accession>
<proteinExistence type="predicted"/>
<dbReference type="GO" id="GO:0043200">
    <property type="term" value="P:response to amino acid"/>
    <property type="evidence" value="ECO:0007669"/>
    <property type="project" value="TreeGrafter"/>
</dbReference>
<organism evidence="5 6">
    <name type="scientific">Sulfitobacter faviae</name>
    <dbReference type="NCBI Taxonomy" id="1775881"/>
    <lineage>
        <taxon>Bacteria</taxon>
        <taxon>Pseudomonadati</taxon>
        <taxon>Pseudomonadota</taxon>
        <taxon>Alphaproteobacteria</taxon>
        <taxon>Rhodobacterales</taxon>
        <taxon>Roseobacteraceae</taxon>
        <taxon>Sulfitobacter</taxon>
    </lineage>
</organism>
<reference evidence="5" key="1">
    <citation type="submission" date="2023-01" db="EMBL/GenBank/DDBJ databases">
        <title>Comparative genomic analysis of cold water coral derived Sulfitobacter faviae: insights into their metabolism and habitat adaptation.</title>
        <authorList>
            <person name="Guo Y."/>
            <person name="Lin S."/>
            <person name="Huang Z."/>
            <person name="Tang K."/>
            <person name="Wang X."/>
        </authorList>
    </citation>
    <scope>NUCLEOTIDE SEQUENCE</scope>
    <source>
        <strain evidence="5">SCSIO W_1865</strain>
    </source>
</reference>
<dbReference type="Pfam" id="PF01037">
    <property type="entry name" value="AsnC_trans_reg"/>
    <property type="match status" value="1"/>
</dbReference>
<dbReference type="PANTHER" id="PTHR30154">
    <property type="entry name" value="LEUCINE-RESPONSIVE REGULATORY PROTEIN"/>
    <property type="match status" value="1"/>
</dbReference>
<evidence type="ECO:0000256" key="1">
    <source>
        <dbReference type="ARBA" id="ARBA00023015"/>
    </source>
</evidence>
<dbReference type="RefSeq" id="WP_271687522.1">
    <property type="nucleotide sequence ID" value="NZ_CP116423.1"/>
</dbReference>
<dbReference type="InterPro" id="IPR036388">
    <property type="entry name" value="WH-like_DNA-bd_sf"/>
</dbReference>
<dbReference type="Proteomes" id="UP001210770">
    <property type="component" value="Chromosome"/>
</dbReference>
<keyword evidence="3" id="KW-0804">Transcription</keyword>
<dbReference type="InterPro" id="IPR011008">
    <property type="entry name" value="Dimeric_a/b-barrel"/>
</dbReference>
<protein>
    <submittedName>
        <fullName evidence="5">Lrp/AsnC family transcriptional regulator</fullName>
    </submittedName>
</protein>
<keyword evidence="2" id="KW-0238">DNA-binding</keyword>
<evidence type="ECO:0000256" key="3">
    <source>
        <dbReference type="ARBA" id="ARBA00023163"/>
    </source>
</evidence>
<name>A0AAX3LL22_9RHOB</name>
<dbReference type="InterPro" id="IPR019887">
    <property type="entry name" value="Tscrpt_reg_AsnC/Lrp_C"/>
</dbReference>
<dbReference type="Gene3D" id="1.10.10.10">
    <property type="entry name" value="Winged helix-like DNA-binding domain superfamily/Winged helix DNA-binding domain"/>
    <property type="match status" value="1"/>
</dbReference>
<dbReference type="AlphaFoldDB" id="A0AAX3LL22"/>
<dbReference type="SMART" id="SM00344">
    <property type="entry name" value="HTH_ASNC"/>
    <property type="match status" value="1"/>
</dbReference>
<dbReference type="SUPFAM" id="SSF46785">
    <property type="entry name" value="Winged helix' DNA-binding domain"/>
    <property type="match status" value="1"/>
</dbReference>
<dbReference type="InterPro" id="IPR000485">
    <property type="entry name" value="AsnC-type_HTH_dom"/>
</dbReference>
<dbReference type="EMBL" id="CP116423">
    <property type="protein sequence ID" value="WCE69215.1"/>
    <property type="molecule type" value="Genomic_DNA"/>
</dbReference>
<dbReference type="InterPro" id="IPR036390">
    <property type="entry name" value="WH_DNA-bd_sf"/>
</dbReference>
<sequence>MDAVDRIICAVVQRDGRASSTVIAKAAGVPTSTANDRLRRLAANGTIQGWHAALDPLRVGAGLAGFVLMDMGYEGEAEAVEALCARPEVMELHHISGAHSYLLKLRVQDMHAVQDFLAEVVKPLAAVRHTETIFALKTHKETAAMGVEPAADGE</sequence>
<feature type="domain" description="HTH asnC-type" evidence="4">
    <location>
        <begin position="1"/>
        <end position="62"/>
    </location>
</feature>